<evidence type="ECO:0000313" key="2">
    <source>
        <dbReference type="EMBL" id="VAW82017.1"/>
    </source>
</evidence>
<protein>
    <submittedName>
        <fullName evidence="2">Uncharacterized protein</fullName>
    </submittedName>
</protein>
<keyword evidence="1" id="KW-1133">Transmembrane helix</keyword>
<dbReference type="InterPro" id="IPR038377">
    <property type="entry name" value="Na/Glc_symporter_sf"/>
</dbReference>
<reference evidence="2" key="1">
    <citation type="submission" date="2018-06" db="EMBL/GenBank/DDBJ databases">
        <authorList>
            <person name="Zhirakovskaya E."/>
        </authorList>
    </citation>
    <scope>NUCLEOTIDE SEQUENCE</scope>
</reference>
<feature type="non-terminal residue" evidence="2">
    <location>
        <position position="87"/>
    </location>
</feature>
<sequence>MNSALQRHCVLIEYNHTDAYVHPRYYRLRNDQCLCTGCGSGRPAVCPAVAVLVIGMFWRRANADAAFAALITGLLGGALLFVANVVL</sequence>
<evidence type="ECO:0000256" key="1">
    <source>
        <dbReference type="SAM" id="Phobius"/>
    </source>
</evidence>
<dbReference type="EMBL" id="UOFK01000292">
    <property type="protein sequence ID" value="VAW82017.1"/>
    <property type="molecule type" value="Genomic_DNA"/>
</dbReference>
<accession>A0A3B0Z3B4</accession>
<feature type="transmembrane region" description="Helical" evidence="1">
    <location>
        <begin position="65"/>
        <end position="86"/>
    </location>
</feature>
<dbReference type="Gene3D" id="1.20.1730.10">
    <property type="entry name" value="Sodium/glucose cotransporter"/>
    <property type="match status" value="1"/>
</dbReference>
<name>A0A3B0Z3B4_9ZZZZ</name>
<dbReference type="AlphaFoldDB" id="A0A3B0Z3B4"/>
<organism evidence="2">
    <name type="scientific">hydrothermal vent metagenome</name>
    <dbReference type="NCBI Taxonomy" id="652676"/>
    <lineage>
        <taxon>unclassified sequences</taxon>
        <taxon>metagenomes</taxon>
        <taxon>ecological metagenomes</taxon>
    </lineage>
</organism>
<keyword evidence="1" id="KW-0472">Membrane</keyword>
<keyword evidence="1" id="KW-0812">Transmembrane</keyword>
<gene>
    <name evidence="2" type="ORF">MNBD_GAMMA13-1119</name>
</gene>
<proteinExistence type="predicted"/>